<dbReference type="SUPFAM" id="SSF51735">
    <property type="entry name" value="NAD(P)-binding Rossmann-fold domains"/>
    <property type="match status" value="1"/>
</dbReference>
<dbReference type="GeneID" id="27707611"/>
<evidence type="ECO:0000313" key="5">
    <source>
        <dbReference type="EMBL" id="KIY01727.1"/>
    </source>
</evidence>
<sequence length="314" mass="33032">MAPPIAIVTGGSSGIGAAFVAHLVSLGWNVVVADIHQPKHALSGTLYIHTDVSSWEQQADMFKQAYDWGGQRLDFCALNAGIDDRDDIFNTLSHDLHKPPKKPNTDTFAVNITGTYYGVKLAAHYMTLPGDPGTGKSKPGGKIIITGSGAGLFPSSSTPQYTTSKHALIGLVRALGKSDAALAAHVRINTLCPAIVDTGEGMPVGLLEKLLPGQITPMSTVLRGFDTLADLAGAGAEDWVERGPAGETLEAKVNDLIWHYSPERPKGGKGKSSSGESGAQATSAATAATTTTDPYKDGFHQGAARGEHTHFWYE</sequence>
<gene>
    <name evidence="5" type="ORF">Z520_01865</name>
</gene>
<evidence type="ECO:0000256" key="3">
    <source>
        <dbReference type="ARBA" id="ARBA00023002"/>
    </source>
</evidence>
<dbReference type="VEuPathDB" id="FungiDB:Z520_01865"/>
<accession>A0A0D2IXF4</accession>
<dbReference type="GO" id="GO:0005737">
    <property type="term" value="C:cytoplasm"/>
    <property type="evidence" value="ECO:0007669"/>
    <property type="project" value="TreeGrafter"/>
</dbReference>
<keyword evidence="3" id="KW-0560">Oxidoreductase</keyword>
<organism evidence="5 6">
    <name type="scientific">Fonsecaea multimorphosa CBS 102226</name>
    <dbReference type="NCBI Taxonomy" id="1442371"/>
    <lineage>
        <taxon>Eukaryota</taxon>
        <taxon>Fungi</taxon>
        <taxon>Dikarya</taxon>
        <taxon>Ascomycota</taxon>
        <taxon>Pezizomycotina</taxon>
        <taxon>Eurotiomycetes</taxon>
        <taxon>Chaetothyriomycetidae</taxon>
        <taxon>Chaetothyriales</taxon>
        <taxon>Herpotrichiellaceae</taxon>
        <taxon>Fonsecaea</taxon>
    </lineage>
</organism>
<dbReference type="EMBL" id="KN848064">
    <property type="protein sequence ID" value="KIY01727.1"/>
    <property type="molecule type" value="Genomic_DNA"/>
</dbReference>
<dbReference type="STRING" id="1442371.A0A0D2IXF4"/>
<comment type="similarity">
    <text evidence="1">Belongs to the short-chain dehydrogenases/reductases (SDR) family.</text>
</comment>
<feature type="region of interest" description="Disordered" evidence="4">
    <location>
        <begin position="260"/>
        <end position="301"/>
    </location>
</feature>
<dbReference type="Gene3D" id="3.40.50.720">
    <property type="entry name" value="NAD(P)-binding Rossmann-like Domain"/>
    <property type="match status" value="1"/>
</dbReference>
<dbReference type="AlphaFoldDB" id="A0A0D2IXF4"/>
<dbReference type="OrthoDB" id="5371740at2759"/>
<evidence type="ECO:0000313" key="6">
    <source>
        <dbReference type="Proteomes" id="UP000053411"/>
    </source>
</evidence>
<dbReference type="PANTHER" id="PTHR44229:SF4">
    <property type="entry name" value="15-HYDROXYPROSTAGLANDIN DEHYDROGENASE [NAD(+)]"/>
    <property type="match status" value="1"/>
</dbReference>
<keyword evidence="6" id="KW-1185">Reference proteome</keyword>
<reference evidence="5 6" key="1">
    <citation type="submission" date="2015-01" db="EMBL/GenBank/DDBJ databases">
        <title>The Genome Sequence of Fonsecaea multimorphosa CBS 102226.</title>
        <authorList>
            <consortium name="The Broad Institute Genomics Platform"/>
            <person name="Cuomo C."/>
            <person name="de Hoog S."/>
            <person name="Gorbushina A."/>
            <person name="Stielow B."/>
            <person name="Teixiera M."/>
            <person name="Abouelleil A."/>
            <person name="Chapman S.B."/>
            <person name="Priest M."/>
            <person name="Young S.K."/>
            <person name="Wortman J."/>
            <person name="Nusbaum C."/>
            <person name="Birren B."/>
        </authorList>
    </citation>
    <scope>NUCLEOTIDE SEQUENCE [LARGE SCALE GENOMIC DNA]</scope>
    <source>
        <strain evidence="5 6">CBS 102226</strain>
    </source>
</reference>
<dbReference type="InterPro" id="IPR002347">
    <property type="entry name" value="SDR_fam"/>
</dbReference>
<name>A0A0D2IXF4_9EURO</name>
<evidence type="ECO:0000256" key="2">
    <source>
        <dbReference type="ARBA" id="ARBA00022857"/>
    </source>
</evidence>
<dbReference type="Proteomes" id="UP000053411">
    <property type="component" value="Unassembled WGS sequence"/>
</dbReference>
<dbReference type="Pfam" id="PF00106">
    <property type="entry name" value="adh_short"/>
    <property type="match status" value="1"/>
</dbReference>
<dbReference type="InterPro" id="IPR020904">
    <property type="entry name" value="Sc_DH/Rdtase_CS"/>
</dbReference>
<dbReference type="RefSeq" id="XP_016635849.1">
    <property type="nucleotide sequence ID" value="XM_016772379.1"/>
</dbReference>
<dbReference type="PANTHER" id="PTHR44229">
    <property type="entry name" value="15-HYDROXYPROSTAGLANDIN DEHYDROGENASE [NAD(+)]"/>
    <property type="match status" value="1"/>
</dbReference>
<dbReference type="GO" id="GO:0016616">
    <property type="term" value="F:oxidoreductase activity, acting on the CH-OH group of donors, NAD or NADP as acceptor"/>
    <property type="evidence" value="ECO:0007669"/>
    <property type="project" value="TreeGrafter"/>
</dbReference>
<evidence type="ECO:0000256" key="1">
    <source>
        <dbReference type="ARBA" id="ARBA00006484"/>
    </source>
</evidence>
<protein>
    <submittedName>
        <fullName evidence="5">Uncharacterized protein</fullName>
    </submittedName>
</protein>
<dbReference type="InterPro" id="IPR036291">
    <property type="entry name" value="NAD(P)-bd_dom_sf"/>
</dbReference>
<dbReference type="PROSITE" id="PS00061">
    <property type="entry name" value="ADH_SHORT"/>
    <property type="match status" value="1"/>
</dbReference>
<keyword evidence="2" id="KW-0521">NADP</keyword>
<dbReference type="PRINTS" id="PR00081">
    <property type="entry name" value="GDHRDH"/>
</dbReference>
<evidence type="ECO:0000256" key="4">
    <source>
        <dbReference type="SAM" id="MobiDB-lite"/>
    </source>
</evidence>
<feature type="compositionally biased region" description="Low complexity" evidence="4">
    <location>
        <begin position="271"/>
        <end position="292"/>
    </location>
</feature>
<proteinExistence type="inferred from homology"/>